<evidence type="ECO:0000259" key="5">
    <source>
        <dbReference type="PROSITE" id="PS50110"/>
    </source>
</evidence>
<dbReference type="InterPro" id="IPR001789">
    <property type="entry name" value="Sig_transdc_resp-reg_receiver"/>
</dbReference>
<feature type="domain" description="Response regulatory" evidence="5">
    <location>
        <begin position="1"/>
        <end position="118"/>
    </location>
</feature>
<dbReference type="EC" id="2.7.7.65" evidence="2"/>
<dbReference type="GO" id="GO:0005886">
    <property type="term" value="C:plasma membrane"/>
    <property type="evidence" value="ECO:0007669"/>
    <property type="project" value="TreeGrafter"/>
</dbReference>
<dbReference type="OrthoDB" id="9773156at2"/>
<organism evidence="7 8">
    <name type="scientific">Thiohalobacter thiocyanaticus</name>
    <dbReference type="NCBI Taxonomy" id="585455"/>
    <lineage>
        <taxon>Bacteria</taxon>
        <taxon>Pseudomonadati</taxon>
        <taxon>Pseudomonadota</taxon>
        <taxon>Gammaproteobacteria</taxon>
        <taxon>Thiohalobacterales</taxon>
        <taxon>Thiohalobacteraceae</taxon>
        <taxon>Thiohalobacter</taxon>
    </lineage>
</organism>
<feature type="domain" description="GGDEF" evidence="6">
    <location>
        <begin position="182"/>
        <end position="319"/>
    </location>
</feature>
<evidence type="ECO:0000256" key="4">
    <source>
        <dbReference type="PROSITE-ProRule" id="PRU00169"/>
    </source>
</evidence>
<name>A0A426QJW7_9GAMM</name>
<gene>
    <name evidence="7" type="ORF">D6C00_08920</name>
</gene>
<dbReference type="GO" id="GO:0000160">
    <property type="term" value="P:phosphorelay signal transduction system"/>
    <property type="evidence" value="ECO:0007669"/>
    <property type="project" value="InterPro"/>
</dbReference>
<protein>
    <recommendedName>
        <fullName evidence="2">diguanylate cyclase</fullName>
        <ecNumber evidence="2">2.7.7.65</ecNumber>
    </recommendedName>
</protein>
<comment type="catalytic activity">
    <reaction evidence="3">
        <text>2 GTP = 3',3'-c-di-GMP + 2 diphosphate</text>
        <dbReference type="Rhea" id="RHEA:24898"/>
        <dbReference type="ChEBI" id="CHEBI:33019"/>
        <dbReference type="ChEBI" id="CHEBI:37565"/>
        <dbReference type="ChEBI" id="CHEBI:58805"/>
        <dbReference type="EC" id="2.7.7.65"/>
    </reaction>
</comment>
<accession>A0A426QJW7</accession>
<dbReference type="SUPFAM" id="SSF52172">
    <property type="entry name" value="CheY-like"/>
    <property type="match status" value="1"/>
</dbReference>
<evidence type="ECO:0000256" key="1">
    <source>
        <dbReference type="ARBA" id="ARBA00001946"/>
    </source>
</evidence>
<dbReference type="GO" id="GO:0052621">
    <property type="term" value="F:diguanylate cyclase activity"/>
    <property type="evidence" value="ECO:0007669"/>
    <property type="project" value="UniProtKB-EC"/>
</dbReference>
<keyword evidence="4" id="KW-0597">Phosphoprotein</keyword>
<dbReference type="PANTHER" id="PTHR45138">
    <property type="entry name" value="REGULATORY COMPONENTS OF SENSORY TRANSDUCTION SYSTEM"/>
    <property type="match status" value="1"/>
</dbReference>
<dbReference type="EMBL" id="QZMU01000001">
    <property type="protein sequence ID" value="RRQ22059.1"/>
    <property type="molecule type" value="Genomic_DNA"/>
</dbReference>
<comment type="caution">
    <text evidence="7">The sequence shown here is derived from an EMBL/GenBank/DDBJ whole genome shotgun (WGS) entry which is preliminary data.</text>
</comment>
<dbReference type="Pfam" id="PF00072">
    <property type="entry name" value="Response_reg"/>
    <property type="match status" value="1"/>
</dbReference>
<dbReference type="InterPro" id="IPR050469">
    <property type="entry name" value="Diguanylate_Cyclase"/>
</dbReference>
<dbReference type="InterPro" id="IPR000160">
    <property type="entry name" value="GGDEF_dom"/>
</dbReference>
<dbReference type="PANTHER" id="PTHR45138:SF9">
    <property type="entry name" value="DIGUANYLATE CYCLASE DGCM-RELATED"/>
    <property type="match status" value="1"/>
</dbReference>
<feature type="modified residue" description="4-aspartylphosphate" evidence="4">
    <location>
        <position position="51"/>
    </location>
</feature>
<evidence type="ECO:0000256" key="2">
    <source>
        <dbReference type="ARBA" id="ARBA00012528"/>
    </source>
</evidence>
<proteinExistence type="predicted"/>
<dbReference type="Gene3D" id="3.30.70.270">
    <property type="match status" value="1"/>
</dbReference>
<evidence type="ECO:0000259" key="6">
    <source>
        <dbReference type="PROSITE" id="PS50887"/>
    </source>
</evidence>
<comment type="cofactor">
    <cofactor evidence="1">
        <name>Mg(2+)</name>
        <dbReference type="ChEBI" id="CHEBI:18420"/>
    </cofactor>
</comment>
<dbReference type="SUPFAM" id="SSF55073">
    <property type="entry name" value="Nucleotide cyclase"/>
    <property type="match status" value="1"/>
</dbReference>
<dbReference type="FunFam" id="3.30.70.270:FF:000001">
    <property type="entry name" value="Diguanylate cyclase domain protein"/>
    <property type="match status" value="1"/>
</dbReference>
<dbReference type="NCBIfam" id="TIGR00254">
    <property type="entry name" value="GGDEF"/>
    <property type="match status" value="1"/>
</dbReference>
<reference evidence="7 8" key="1">
    <citation type="journal article" date="2010" name="Int. J. Syst. Evol. Microbiol.">
        <title>Thiohalobacter thiocyanaticus gen. nov., sp. nov., a moderately halophilic, sulfur-oxidizing gammaproteobacterium from hypersaline lakes, that utilizes thiocyanate.</title>
        <authorList>
            <person name="Sorokin D.Y."/>
            <person name="Kovaleva O.L."/>
            <person name="Tourova T.P."/>
            <person name="Muyzer G."/>
        </authorList>
    </citation>
    <scope>NUCLEOTIDE SEQUENCE [LARGE SCALE GENOMIC DNA]</scope>
    <source>
        <strain evidence="7 8">Hrh1</strain>
    </source>
</reference>
<dbReference type="CDD" id="cd01949">
    <property type="entry name" value="GGDEF"/>
    <property type="match status" value="1"/>
</dbReference>
<dbReference type="GO" id="GO:1902201">
    <property type="term" value="P:negative regulation of bacterial-type flagellum-dependent cell motility"/>
    <property type="evidence" value="ECO:0007669"/>
    <property type="project" value="TreeGrafter"/>
</dbReference>
<evidence type="ECO:0000313" key="8">
    <source>
        <dbReference type="Proteomes" id="UP000287798"/>
    </source>
</evidence>
<dbReference type="Proteomes" id="UP000287798">
    <property type="component" value="Unassembled WGS sequence"/>
</dbReference>
<dbReference type="Pfam" id="PF00990">
    <property type="entry name" value="GGDEF"/>
    <property type="match status" value="1"/>
</dbReference>
<keyword evidence="8" id="KW-1185">Reference proteome</keyword>
<dbReference type="AlphaFoldDB" id="A0A426QJW7"/>
<dbReference type="GO" id="GO:0043709">
    <property type="term" value="P:cell adhesion involved in single-species biofilm formation"/>
    <property type="evidence" value="ECO:0007669"/>
    <property type="project" value="TreeGrafter"/>
</dbReference>
<dbReference type="PROSITE" id="PS50110">
    <property type="entry name" value="RESPONSE_REGULATORY"/>
    <property type="match status" value="1"/>
</dbReference>
<dbReference type="PROSITE" id="PS50887">
    <property type="entry name" value="GGDEF"/>
    <property type="match status" value="1"/>
</dbReference>
<evidence type="ECO:0000313" key="7">
    <source>
        <dbReference type="EMBL" id="RRQ22059.1"/>
    </source>
</evidence>
<dbReference type="SMART" id="SM00448">
    <property type="entry name" value="REC"/>
    <property type="match status" value="1"/>
</dbReference>
<evidence type="ECO:0000256" key="3">
    <source>
        <dbReference type="ARBA" id="ARBA00034247"/>
    </source>
</evidence>
<dbReference type="Gene3D" id="3.40.50.2300">
    <property type="match status" value="1"/>
</dbReference>
<dbReference type="InterPro" id="IPR011006">
    <property type="entry name" value="CheY-like_superfamily"/>
</dbReference>
<dbReference type="SMART" id="SM00267">
    <property type="entry name" value="GGDEF"/>
    <property type="match status" value="1"/>
</dbReference>
<dbReference type="InterPro" id="IPR043128">
    <property type="entry name" value="Rev_trsase/Diguanyl_cyclase"/>
</dbReference>
<sequence>MVMLVDDQPIVAERVRMDLLADPSIDFHYCQDPADLIGTAAEIRPTVILLDLLMPGVNGYDMIRRLRHDPVTSDIPIIVLSAREQVDCKAEAFARGANDYLIKLPDKRELVARVLYHSRAYINKLQRDAAFNALRESQRRLEQKNFELMKMSNVDGLTGVSNRRHFDTLLAQVWAHAHRSQSPLSLIMLDIDYFKYYNDNYGHLAGDDCLRSVAETIREQLPRATDFVARFGGEEFAVVLDATDAQGATTVAGRLLAAIDGLAIKHGASPIAAHVTVSLGIASTVPQPGQQPKILLARADQALYEAKAAGRHCFVNGNGMPGTMDTAIP</sequence>
<dbReference type="InterPro" id="IPR029787">
    <property type="entry name" value="Nucleotide_cyclase"/>
</dbReference>